<keyword evidence="2 4" id="KW-0963">Cytoplasm</keyword>
<dbReference type="GO" id="GO:0003677">
    <property type="term" value="F:DNA binding"/>
    <property type="evidence" value="ECO:0007669"/>
    <property type="project" value="UniProtKB-UniRule"/>
</dbReference>
<evidence type="ECO:0000256" key="4">
    <source>
        <dbReference type="HAMAP-Rule" id="MF_00274"/>
    </source>
</evidence>
<evidence type="ECO:0000256" key="2">
    <source>
        <dbReference type="ARBA" id="ARBA00022490"/>
    </source>
</evidence>
<dbReference type="InterPro" id="IPR004401">
    <property type="entry name" value="YbaB/EbfC"/>
</dbReference>
<accession>A0A512L744</accession>
<keyword evidence="7" id="KW-1185">Reference proteome</keyword>
<comment type="function">
    <text evidence="4">Binds to DNA and alters its conformation. May be involved in regulation of gene expression, nucleoid organization and DNA protection.</text>
</comment>
<dbReference type="NCBIfam" id="TIGR00103">
    <property type="entry name" value="DNA_YbaB_EbfC"/>
    <property type="match status" value="1"/>
</dbReference>
<dbReference type="SUPFAM" id="SSF82607">
    <property type="entry name" value="YbaB-like"/>
    <property type="match status" value="1"/>
</dbReference>
<sequence length="108" mass="11811">MMKGGLGNMMKQAQQMQENMKKMQEKLAEVEVEGVAGAGMVKVLMTCRNDVRRVTIDPSLMGDDKDMLEDLIAAAMNDAVRKAEATTQEKMAGFTSGLNLPPGFKLPF</sequence>
<comment type="subunit">
    <text evidence="1 4">Homodimer.</text>
</comment>
<feature type="region of interest" description="Disordered" evidence="5">
    <location>
        <begin position="1"/>
        <end position="20"/>
    </location>
</feature>
<dbReference type="EMBL" id="BKAD01000013">
    <property type="protein sequence ID" value="GEP30308.1"/>
    <property type="molecule type" value="Genomic_DNA"/>
</dbReference>
<dbReference type="PANTHER" id="PTHR33449">
    <property type="entry name" value="NUCLEOID-ASSOCIATED PROTEIN YBAB"/>
    <property type="match status" value="1"/>
</dbReference>
<comment type="caution">
    <text evidence="6">The sequence shown here is derived from an EMBL/GenBank/DDBJ whole genome shotgun (WGS) entry which is preliminary data.</text>
</comment>
<dbReference type="Gene3D" id="3.30.1310.10">
    <property type="entry name" value="Nucleoid-associated protein YbaB-like domain"/>
    <property type="match status" value="1"/>
</dbReference>
<comment type="similarity">
    <text evidence="4">Belongs to the YbaB/EbfC family.</text>
</comment>
<dbReference type="OrthoDB" id="9808738at2"/>
<dbReference type="PIRSF" id="PIRSF004555">
    <property type="entry name" value="UCP004555"/>
    <property type="match status" value="1"/>
</dbReference>
<proteinExistence type="inferred from homology"/>
<evidence type="ECO:0000256" key="1">
    <source>
        <dbReference type="ARBA" id="ARBA00011738"/>
    </source>
</evidence>
<keyword evidence="3 4" id="KW-0238">DNA-binding</keyword>
<evidence type="ECO:0000256" key="5">
    <source>
        <dbReference type="SAM" id="MobiDB-lite"/>
    </source>
</evidence>
<dbReference type="InterPro" id="IPR036894">
    <property type="entry name" value="YbaB-like_sf"/>
</dbReference>
<name>A0A512L744_9PROT</name>
<dbReference type="PANTHER" id="PTHR33449:SF1">
    <property type="entry name" value="NUCLEOID-ASSOCIATED PROTEIN YBAB"/>
    <property type="match status" value="1"/>
</dbReference>
<dbReference type="GO" id="GO:0005829">
    <property type="term" value="C:cytosol"/>
    <property type="evidence" value="ECO:0007669"/>
    <property type="project" value="TreeGrafter"/>
</dbReference>
<evidence type="ECO:0000313" key="7">
    <source>
        <dbReference type="Proteomes" id="UP000321337"/>
    </source>
</evidence>
<dbReference type="FunFam" id="3.30.1310.10:FF:000001">
    <property type="entry name" value="Nucleoid-associated protein YbaB"/>
    <property type="match status" value="1"/>
</dbReference>
<evidence type="ECO:0000256" key="3">
    <source>
        <dbReference type="ARBA" id="ARBA00023125"/>
    </source>
</evidence>
<feature type="compositionally biased region" description="Low complexity" evidence="5">
    <location>
        <begin position="8"/>
        <end position="18"/>
    </location>
</feature>
<protein>
    <recommendedName>
        <fullName evidence="4">Nucleoid-associated protein TPL01_14460</fullName>
    </recommendedName>
</protein>
<gene>
    <name evidence="6" type="ORF">TPL01_14460</name>
</gene>
<reference evidence="6 7" key="1">
    <citation type="submission" date="2019-07" db="EMBL/GenBank/DDBJ databases">
        <title>Whole genome shotgun sequence of Thiobacillus plumbophilus NBRC 107929.</title>
        <authorList>
            <person name="Hosoyama A."/>
            <person name="Uohara A."/>
            <person name="Ohji S."/>
            <person name="Ichikawa N."/>
        </authorList>
    </citation>
    <scope>NUCLEOTIDE SEQUENCE [LARGE SCALE GENOMIC DNA]</scope>
    <source>
        <strain evidence="6 7">NBRC 107929</strain>
    </source>
</reference>
<organism evidence="6 7">
    <name type="scientific">Sulfuriferula plumbiphila</name>
    <dbReference type="NCBI Taxonomy" id="171865"/>
    <lineage>
        <taxon>Bacteria</taxon>
        <taxon>Pseudomonadati</taxon>
        <taxon>Pseudomonadota</taxon>
        <taxon>Betaproteobacteria</taxon>
        <taxon>Nitrosomonadales</taxon>
        <taxon>Sulfuricellaceae</taxon>
        <taxon>Sulfuriferula</taxon>
    </lineage>
</organism>
<comment type="subcellular location">
    <subcellularLocation>
        <location evidence="4">Cytoplasm</location>
        <location evidence="4">Nucleoid</location>
    </subcellularLocation>
</comment>
<dbReference type="HAMAP" id="MF_00274">
    <property type="entry name" value="DNA_YbaB_EbfC"/>
    <property type="match status" value="1"/>
</dbReference>
<dbReference type="Pfam" id="PF02575">
    <property type="entry name" value="YbaB_DNA_bd"/>
    <property type="match status" value="1"/>
</dbReference>
<dbReference type="GO" id="GO:0043590">
    <property type="term" value="C:bacterial nucleoid"/>
    <property type="evidence" value="ECO:0007669"/>
    <property type="project" value="UniProtKB-UniRule"/>
</dbReference>
<evidence type="ECO:0000313" key="6">
    <source>
        <dbReference type="EMBL" id="GEP30308.1"/>
    </source>
</evidence>
<dbReference type="Proteomes" id="UP000321337">
    <property type="component" value="Unassembled WGS sequence"/>
</dbReference>
<dbReference type="AlphaFoldDB" id="A0A512L744"/>